<evidence type="ECO:0000313" key="3">
    <source>
        <dbReference type="Proteomes" id="UP000578531"/>
    </source>
</evidence>
<protein>
    <submittedName>
        <fullName evidence="2">Uncharacterized protein</fullName>
    </submittedName>
</protein>
<dbReference type="RefSeq" id="XP_037168054.1">
    <property type="nucleotide sequence ID" value="XM_037305189.1"/>
</dbReference>
<evidence type="ECO:0000256" key="1">
    <source>
        <dbReference type="SAM" id="MobiDB-lite"/>
    </source>
</evidence>
<feature type="region of interest" description="Disordered" evidence="1">
    <location>
        <begin position="1"/>
        <end position="80"/>
    </location>
</feature>
<dbReference type="Proteomes" id="UP000578531">
    <property type="component" value="Unassembled WGS sequence"/>
</dbReference>
<sequence>MAPKRPRKPTAKAIAARQAAATRPPPPQEPPMGPIKPIRGPSDGPLPPSILAISSAHQPGPPMGPPTSLDPVLNPYTVQL</sequence>
<dbReference type="EMBL" id="JACCJC010000008">
    <property type="protein sequence ID" value="KAF6238755.1"/>
    <property type="molecule type" value="Genomic_DNA"/>
</dbReference>
<comment type="caution">
    <text evidence="2">The sequence shown here is derived from an EMBL/GenBank/DDBJ whole genome shotgun (WGS) entry which is preliminary data.</text>
</comment>
<gene>
    <name evidence="2" type="ORF">HO173_003262</name>
</gene>
<evidence type="ECO:0000313" key="2">
    <source>
        <dbReference type="EMBL" id="KAF6238755.1"/>
    </source>
</evidence>
<reference evidence="2 3" key="1">
    <citation type="journal article" date="2020" name="Genomics">
        <title>Complete, high-quality genomes from long-read metagenomic sequencing of two wolf lichen thalli reveals enigmatic genome architecture.</title>
        <authorList>
            <person name="McKenzie S.K."/>
            <person name="Walston R.F."/>
            <person name="Allen J.L."/>
        </authorList>
    </citation>
    <scope>NUCLEOTIDE SEQUENCE [LARGE SCALE GENOMIC DNA]</scope>
    <source>
        <strain evidence="2">WasteWater2</strain>
    </source>
</reference>
<dbReference type="GeneID" id="59284930"/>
<proteinExistence type="predicted"/>
<name>A0A8H6L7U1_9LECA</name>
<feature type="compositionally biased region" description="Low complexity" evidence="1">
    <location>
        <begin position="11"/>
        <end position="22"/>
    </location>
</feature>
<dbReference type="AlphaFoldDB" id="A0A8H6L7U1"/>
<feature type="compositionally biased region" description="Basic residues" evidence="1">
    <location>
        <begin position="1"/>
        <end position="10"/>
    </location>
</feature>
<accession>A0A8H6L7U1</accession>
<feature type="compositionally biased region" description="Pro residues" evidence="1">
    <location>
        <begin position="23"/>
        <end position="34"/>
    </location>
</feature>
<keyword evidence="3" id="KW-1185">Reference proteome</keyword>
<organism evidence="2 3">
    <name type="scientific">Letharia columbiana</name>
    <dbReference type="NCBI Taxonomy" id="112416"/>
    <lineage>
        <taxon>Eukaryota</taxon>
        <taxon>Fungi</taxon>
        <taxon>Dikarya</taxon>
        <taxon>Ascomycota</taxon>
        <taxon>Pezizomycotina</taxon>
        <taxon>Lecanoromycetes</taxon>
        <taxon>OSLEUM clade</taxon>
        <taxon>Lecanoromycetidae</taxon>
        <taxon>Lecanorales</taxon>
        <taxon>Lecanorineae</taxon>
        <taxon>Parmeliaceae</taxon>
        <taxon>Letharia</taxon>
    </lineage>
</organism>